<name>A0A8X6HB55_TRICU</name>
<accession>A0A8X6HB55</accession>
<dbReference type="AlphaFoldDB" id="A0A8X6HB55"/>
<comment type="caution">
    <text evidence="1">The sequence shown here is derived from an EMBL/GenBank/DDBJ whole genome shotgun (WGS) entry which is preliminary data.</text>
</comment>
<protein>
    <submittedName>
        <fullName evidence="1">Uncharacterized protein</fullName>
    </submittedName>
</protein>
<organism evidence="1 2">
    <name type="scientific">Trichonephila clavata</name>
    <name type="common">Joro spider</name>
    <name type="synonym">Nephila clavata</name>
    <dbReference type="NCBI Taxonomy" id="2740835"/>
    <lineage>
        <taxon>Eukaryota</taxon>
        <taxon>Metazoa</taxon>
        <taxon>Ecdysozoa</taxon>
        <taxon>Arthropoda</taxon>
        <taxon>Chelicerata</taxon>
        <taxon>Arachnida</taxon>
        <taxon>Araneae</taxon>
        <taxon>Araneomorphae</taxon>
        <taxon>Entelegynae</taxon>
        <taxon>Araneoidea</taxon>
        <taxon>Nephilidae</taxon>
        <taxon>Trichonephila</taxon>
    </lineage>
</organism>
<keyword evidence="2" id="KW-1185">Reference proteome</keyword>
<sequence length="131" mass="15439">MSKAILLATFVLLHFWSCLFEIFRHFNLQYFFHLIPYDFFIELLKLKPHNSKREVQNTNQEMNLPLAITQLEDKLENFSKISDNNLPQNFEDDEFEITKEVDSIINNIQNTAEFSTGMNETRSSKKLSSVT</sequence>
<gene>
    <name evidence="1" type="ORF">TNCT_473711</name>
</gene>
<proteinExistence type="predicted"/>
<evidence type="ECO:0000313" key="1">
    <source>
        <dbReference type="EMBL" id="GFQ99733.1"/>
    </source>
</evidence>
<reference evidence="1" key="1">
    <citation type="submission" date="2020-07" db="EMBL/GenBank/DDBJ databases">
        <title>Multicomponent nature underlies the extraordinary mechanical properties of spider dragline silk.</title>
        <authorList>
            <person name="Kono N."/>
            <person name="Nakamura H."/>
            <person name="Mori M."/>
            <person name="Yoshida Y."/>
            <person name="Ohtoshi R."/>
            <person name="Malay A.D."/>
            <person name="Moran D.A.P."/>
            <person name="Tomita M."/>
            <person name="Numata K."/>
            <person name="Arakawa K."/>
        </authorList>
    </citation>
    <scope>NUCLEOTIDE SEQUENCE</scope>
</reference>
<dbReference type="EMBL" id="BMAO01015153">
    <property type="protein sequence ID" value="GFQ99733.1"/>
    <property type="molecule type" value="Genomic_DNA"/>
</dbReference>
<evidence type="ECO:0000313" key="2">
    <source>
        <dbReference type="Proteomes" id="UP000887116"/>
    </source>
</evidence>
<dbReference type="Proteomes" id="UP000887116">
    <property type="component" value="Unassembled WGS sequence"/>
</dbReference>